<proteinExistence type="inferred from homology"/>
<dbReference type="InterPro" id="IPR052166">
    <property type="entry name" value="Diverse_Acyl-CoA_DH"/>
</dbReference>
<evidence type="ECO:0000256" key="3">
    <source>
        <dbReference type="ARBA" id="ARBA00022630"/>
    </source>
</evidence>
<evidence type="ECO:0000313" key="15">
    <source>
        <dbReference type="EMBL" id="OAS26061.1"/>
    </source>
</evidence>
<dbReference type="InterPro" id="IPR036250">
    <property type="entry name" value="AcylCo_DH-like_C"/>
</dbReference>
<dbReference type="Pfam" id="PF02770">
    <property type="entry name" value="Acyl-CoA_dh_M"/>
    <property type="match status" value="1"/>
</dbReference>
<protein>
    <recommendedName>
        <fullName evidence="9">3-methylmercaptopropionyl-CoA dehydrogenase</fullName>
        <ecNumber evidence="8">1.3.99.41</ecNumber>
    </recommendedName>
</protein>
<dbReference type="Pfam" id="PF00441">
    <property type="entry name" value="Acyl-CoA_dh_1"/>
    <property type="match status" value="1"/>
</dbReference>
<dbReference type="AlphaFoldDB" id="A0A179SHT0"/>
<feature type="domain" description="Acyl-CoA dehydrogenase/oxidase N-terminal" evidence="13">
    <location>
        <begin position="41"/>
        <end position="157"/>
    </location>
</feature>
<reference evidence="15 16" key="1">
    <citation type="submission" date="2016-04" db="EMBL/GenBank/DDBJ databases">
        <authorList>
            <person name="Evans L.H."/>
            <person name="Alamgir A."/>
            <person name="Owens N."/>
            <person name="Weber N.D."/>
            <person name="Virtaneva K."/>
            <person name="Barbian K."/>
            <person name="Babar A."/>
            <person name="Rosenke K."/>
        </authorList>
    </citation>
    <scope>NUCLEOTIDE SEQUENCE [LARGE SCALE GENOMIC DNA]</scope>
    <source>
        <strain evidence="15 16">PMB02</strain>
    </source>
</reference>
<dbReference type="Gene3D" id="1.20.140.10">
    <property type="entry name" value="Butyryl-CoA Dehydrogenase, subunit A, domain 3"/>
    <property type="match status" value="1"/>
</dbReference>
<dbReference type="GO" id="GO:0016627">
    <property type="term" value="F:oxidoreductase activity, acting on the CH-CH group of donors"/>
    <property type="evidence" value="ECO:0007669"/>
    <property type="project" value="InterPro"/>
</dbReference>
<dbReference type="Gene3D" id="2.40.110.10">
    <property type="entry name" value="Butyryl-CoA Dehydrogenase, subunit A, domain 2"/>
    <property type="match status" value="1"/>
</dbReference>
<evidence type="ECO:0000259" key="13">
    <source>
        <dbReference type="Pfam" id="PF02771"/>
    </source>
</evidence>
<evidence type="ECO:0000256" key="10">
    <source>
        <dbReference type="RuleBase" id="RU362125"/>
    </source>
</evidence>
<evidence type="ECO:0000256" key="5">
    <source>
        <dbReference type="ARBA" id="ARBA00023002"/>
    </source>
</evidence>
<dbReference type="EMBL" id="LWHQ01000013">
    <property type="protein sequence ID" value="OAS26061.1"/>
    <property type="molecule type" value="Genomic_DNA"/>
</dbReference>
<dbReference type="PANTHER" id="PTHR42803">
    <property type="entry name" value="ACYL-COA DEHYDROGENASE"/>
    <property type="match status" value="1"/>
</dbReference>
<evidence type="ECO:0000259" key="14">
    <source>
        <dbReference type="Pfam" id="PF12806"/>
    </source>
</evidence>
<evidence type="ECO:0000259" key="12">
    <source>
        <dbReference type="Pfam" id="PF02770"/>
    </source>
</evidence>
<dbReference type="SUPFAM" id="SSF56645">
    <property type="entry name" value="Acyl-CoA dehydrogenase NM domain-like"/>
    <property type="match status" value="1"/>
</dbReference>
<feature type="domain" description="Acyl-CoA oxidase/dehydrogenase middle" evidence="12">
    <location>
        <begin position="162"/>
        <end position="265"/>
    </location>
</feature>
<dbReference type="PANTHER" id="PTHR42803:SF1">
    <property type="entry name" value="BROAD-SPECIFICITY LINEAR ACYL-COA DEHYDROGENASE FADE5"/>
    <property type="match status" value="1"/>
</dbReference>
<keyword evidence="5 10" id="KW-0560">Oxidoreductase</keyword>
<accession>A0A179SHT0</accession>
<dbReference type="Proteomes" id="UP000078316">
    <property type="component" value="Unassembled WGS sequence"/>
</dbReference>
<name>A0A179SHT0_9HYPH</name>
<evidence type="ECO:0000256" key="2">
    <source>
        <dbReference type="ARBA" id="ARBA00009347"/>
    </source>
</evidence>
<comment type="similarity">
    <text evidence="2 10">Belongs to the acyl-CoA dehydrogenase family.</text>
</comment>
<dbReference type="FunFam" id="2.40.110.10:FF:000031">
    <property type="entry name" value="Acyl-CoA dehydrogenase, putative"/>
    <property type="match status" value="1"/>
</dbReference>
<dbReference type="InterPro" id="IPR046373">
    <property type="entry name" value="Acyl-CoA_Oxase/DH_mid-dom_sf"/>
</dbReference>
<feature type="domain" description="Acetyl-CoA dehydrogenase-like C-terminal" evidence="14">
    <location>
        <begin position="474"/>
        <end position="577"/>
    </location>
</feature>
<dbReference type="InterPro" id="IPR009075">
    <property type="entry name" value="AcylCo_DH/oxidase_C"/>
</dbReference>
<comment type="cofactor">
    <cofactor evidence="1 10">
        <name>FAD</name>
        <dbReference type="ChEBI" id="CHEBI:57692"/>
    </cofactor>
</comment>
<dbReference type="InterPro" id="IPR006091">
    <property type="entry name" value="Acyl-CoA_Oxase/DH_mid-dom"/>
</dbReference>
<keyword evidence="3 10" id="KW-0285">Flavoprotein</keyword>
<gene>
    <name evidence="15" type="ORF">A5481_06810</name>
</gene>
<dbReference type="EC" id="1.3.99.41" evidence="8"/>
<comment type="caution">
    <text evidence="15">The sequence shown here is derived from an EMBL/GenBank/DDBJ whole genome shotgun (WGS) entry which is preliminary data.</text>
</comment>
<dbReference type="InterPro" id="IPR013786">
    <property type="entry name" value="AcylCoA_DH/ox_N"/>
</dbReference>
<evidence type="ECO:0000256" key="4">
    <source>
        <dbReference type="ARBA" id="ARBA00022827"/>
    </source>
</evidence>
<keyword evidence="4 10" id="KW-0274">FAD</keyword>
<evidence type="ECO:0000256" key="9">
    <source>
        <dbReference type="ARBA" id="ARBA00069043"/>
    </source>
</evidence>
<dbReference type="Gene3D" id="1.10.540.10">
    <property type="entry name" value="Acyl-CoA dehydrogenase/oxidase, N-terminal domain"/>
    <property type="match status" value="1"/>
</dbReference>
<dbReference type="InterPro" id="IPR025878">
    <property type="entry name" value="Acyl-CoA_dh-like_C_dom"/>
</dbReference>
<organism evidence="15 16">
    <name type="scientific">Methylobacterium platani</name>
    <dbReference type="NCBI Taxonomy" id="427683"/>
    <lineage>
        <taxon>Bacteria</taxon>
        <taxon>Pseudomonadati</taxon>
        <taxon>Pseudomonadota</taxon>
        <taxon>Alphaproteobacteria</taxon>
        <taxon>Hyphomicrobiales</taxon>
        <taxon>Methylobacteriaceae</taxon>
        <taxon>Methylobacterium</taxon>
    </lineage>
</organism>
<feature type="domain" description="Acyl-CoA dehydrogenase/oxidase C-terminal" evidence="11">
    <location>
        <begin position="276"/>
        <end position="441"/>
    </location>
</feature>
<dbReference type="OrthoDB" id="9807883at2"/>
<evidence type="ECO:0000313" key="16">
    <source>
        <dbReference type="Proteomes" id="UP000078316"/>
    </source>
</evidence>
<evidence type="ECO:0000256" key="7">
    <source>
        <dbReference type="ARBA" id="ARBA00058683"/>
    </source>
</evidence>
<dbReference type="InterPro" id="IPR037069">
    <property type="entry name" value="AcylCoA_DH/ox_N_sf"/>
</dbReference>
<evidence type="ECO:0000256" key="6">
    <source>
        <dbReference type="ARBA" id="ARBA00051388"/>
    </source>
</evidence>
<comment type="catalytic activity">
    <reaction evidence="6">
        <text>3-(methylsulfanyl)propanoyl-CoA + oxidized [electron-transfer flavoprotein] + H(+) = 3-(methylsulfanyl)acryloyl-CoA + reduced [electron-transfer flavoprotein]</text>
        <dbReference type="Rhea" id="RHEA:52612"/>
        <dbReference type="Rhea" id="RHEA-COMP:10685"/>
        <dbReference type="Rhea" id="RHEA-COMP:10686"/>
        <dbReference type="ChEBI" id="CHEBI:15378"/>
        <dbReference type="ChEBI" id="CHEBI:57692"/>
        <dbReference type="ChEBI" id="CHEBI:58307"/>
        <dbReference type="ChEBI" id="CHEBI:82815"/>
        <dbReference type="ChEBI" id="CHEBI:84994"/>
        <dbReference type="EC" id="1.3.99.41"/>
    </reaction>
    <physiologicalReaction direction="left-to-right" evidence="6">
        <dbReference type="Rhea" id="RHEA:52613"/>
    </physiologicalReaction>
</comment>
<dbReference type="InterPro" id="IPR009100">
    <property type="entry name" value="AcylCoA_DH/oxidase_NM_dom_sf"/>
</dbReference>
<dbReference type="SUPFAM" id="SSF47203">
    <property type="entry name" value="Acyl-CoA dehydrogenase C-terminal domain-like"/>
    <property type="match status" value="1"/>
</dbReference>
<dbReference type="Pfam" id="PF12806">
    <property type="entry name" value="Acyl-CoA_dh_C"/>
    <property type="match status" value="1"/>
</dbReference>
<dbReference type="GO" id="GO:0050660">
    <property type="term" value="F:flavin adenine dinucleotide binding"/>
    <property type="evidence" value="ECO:0007669"/>
    <property type="project" value="InterPro"/>
</dbReference>
<dbReference type="STRING" id="427683.A5481_06810"/>
<comment type="function">
    <text evidence="7">Involved in the assimilation of dimethylsulphoniopropionate (DMSP), an important compound in the fixation of carbon in marine phytoplankton, by mediating the conversion of 3-(methylthio)propanoyl-CoA (MMPA-CoA) to 3-(methylthio)acryloyl-CoA (MTA-CoA).</text>
</comment>
<sequence length="590" mass="61936">MTTYRAPVAEMAFTLRHVAGLDRAIAEGLHGDLSDDLVDTILDEAGRFANDVVAPLNTIGDRHGTPLKDGVVTMPPGYREAYRAWTEGGWNALPGPVEYGGQGLPILLNAACIEMWNSAAMAFGLGPLLTAGGVEALSRHGSEALRTRYLEKLVSGEWTATMNLTEPQAGSDLSVMRTRAEPAGDGSYRISGEKIYITWGEHDLTDNIVHLVLARLPDAPAGTRGISLFLVPKVLPDGARNALVCAGIEHKLGIHGSPTCTMVYDGATGWLVGEANRGLACMFTMMNNARLGVGLQGVAIAERAYQQALSYARDRRQGRATAAAEGASAIIEHPDVQRMLLTMKALTGASRGICYLTAEAIDRAHRAPDEAARKAAQARASLLTPVAKAFSTDIGIEVASLGIQVHGGMGFVEETGAAQHLRDARIAAIYEGTNGIQAIDLVTRKLPLADGAVVRGQIGAMRLAAERVLKEGGPAFGHTAPRLRETIEALDRATGYLLKALGSNRPEEALAGATPYLRLFGLAQGGTCLAQSALAANAAMKDGATDPAHPARIALARFFAENLATASRGLEETVTGGGGFLQDGALALAG</sequence>
<evidence type="ECO:0000256" key="1">
    <source>
        <dbReference type="ARBA" id="ARBA00001974"/>
    </source>
</evidence>
<evidence type="ECO:0000256" key="8">
    <source>
        <dbReference type="ARBA" id="ARBA00066694"/>
    </source>
</evidence>
<dbReference type="RefSeq" id="WP_064503841.1">
    <property type="nucleotide sequence ID" value="NZ_LWHQ01000013.1"/>
</dbReference>
<dbReference type="Pfam" id="PF02771">
    <property type="entry name" value="Acyl-CoA_dh_N"/>
    <property type="match status" value="1"/>
</dbReference>
<evidence type="ECO:0000259" key="11">
    <source>
        <dbReference type="Pfam" id="PF00441"/>
    </source>
</evidence>